<accession>A0A327JIW8</accession>
<sequence>MLRIFVLIAFAAVLAGCNSRTLFSRQDGFSNQTYLLASSTRRGRCYTRIVEGLALDQICQRGDYIRYSPKVRNRRLNRPIPPHVIALFETMSETQPISRVSEVRK</sequence>
<dbReference type="AlphaFoldDB" id="A0A327JIW8"/>
<reference evidence="1 2" key="1">
    <citation type="submission" date="2017-07" db="EMBL/GenBank/DDBJ databases">
        <title>Draft Genome Sequences of Select Purple Nonsulfur Bacteria.</title>
        <authorList>
            <person name="Lasarre B."/>
            <person name="Mckinlay J.B."/>
        </authorList>
    </citation>
    <scope>NUCLEOTIDE SEQUENCE [LARGE SCALE GENOMIC DNA]</scope>
    <source>
        <strain evidence="1 2">DSM 11290</strain>
    </source>
</reference>
<evidence type="ECO:0000313" key="2">
    <source>
        <dbReference type="Proteomes" id="UP000249299"/>
    </source>
</evidence>
<gene>
    <name evidence="1" type="ORF">CH339_16055</name>
</gene>
<keyword evidence="2" id="KW-1185">Reference proteome</keyword>
<protein>
    <recommendedName>
        <fullName evidence="3">Lipoprotein</fullName>
    </recommendedName>
</protein>
<dbReference type="EMBL" id="NPEV01000038">
    <property type="protein sequence ID" value="RAI25951.1"/>
    <property type="molecule type" value="Genomic_DNA"/>
</dbReference>
<proteinExistence type="predicted"/>
<comment type="caution">
    <text evidence="1">The sequence shown here is derived from an EMBL/GenBank/DDBJ whole genome shotgun (WGS) entry which is preliminary data.</text>
</comment>
<dbReference type="Proteomes" id="UP000249299">
    <property type="component" value="Unassembled WGS sequence"/>
</dbReference>
<evidence type="ECO:0008006" key="3">
    <source>
        <dbReference type="Google" id="ProtNLM"/>
    </source>
</evidence>
<name>A0A327JIW8_9HYPH</name>
<dbReference type="RefSeq" id="WP_111435399.1">
    <property type="nucleotide sequence ID" value="NZ_JACIGG010000003.1"/>
</dbReference>
<organism evidence="1 2">
    <name type="scientific">Rhodobium orientis</name>
    <dbReference type="NCBI Taxonomy" id="34017"/>
    <lineage>
        <taxon>Bacteria</taxon>
        <taxon>Pseudomonadati</taxon>
        <taxon>Pseudomonadota</taxon>
        <taxon>Alphaproteobacteria</taxon>
        <taxon>Hyphomicrobiales</taxon>
        <taxon>Rhodobiaceae</taxon>
        <taxon>Rhodobium</taxon>
    </lineage>
</organism>
<dbReference type="OrthoDB" id="9935167at2"/>
<evidence type="ECO:0000313" key="1">
    <source>
        <dbReference type="EMBL" id="RAI25951.1"/>
    </source>
</evidence>
<dbReference type="PROSITE" id="PS51257">
    <property type="entry name" value="PROKAR_LIPOPROTEIN"/>
    <property type="match status" value="1"/>
</dbReference>